<keyword evidence="1" id="KW-0614">Plasmid</keyword>
<dbReference type="KEGG" id="rhl:LPU83_pLPU83c_0178"/>
<keyword evidence="2" id="KW-1185">Reference proteome</keyword>
<reference evidence="1" key="1">
    <citation type="submission" date="2013-11" db="EMBL/GenBank/DDBJ databases">
        <title>Draft genome sequence of the broad-host-range Rhizobium sp. LPU83 strain, a member of the low-genetic diversity Oregon-like Rhizobium sp. group.</title>
        <authorList>
            <person name="Wibberg D."/>
            <person name="Puehler A."/>
            <person name="Schlueter A."/>
        </authorList>
    </citation>
    <scope>NUCLEOTIDE SEQUENCE [LARGE SCALE GENOMIC DNA]</scope>
    <source>
        <strain evidence="1">LPU83</strain>
        <plasmid evidence="1">pLPU83c</plasmid>
    </source>
</reference>
<dbReference type="Proteomes" id="UP000019443">
    <property type="component" value="Plasmid pLPU83c"/>
</dbReference>
<dbReference type="HOGENOM" id="CLU_3256924_0_0_5"/>
<name>W6RK94_9HYPH</name>
<dbReference type="PATRIC" id="fig|348824.6.peg.4879"/>
<dbReference type="AlphaFoldDB" id="W6RK94"/>
<sequence>MFGGSSSKRASCTGQLLLVDDADNCMNSTLRFQILLPALEAN</sequence>
<accession>W6RK94</accession>
<protein>
    <submittedName>
        <fullName evidence="1">Uncharacterized protein</fullName>
    </submittedName>
</protein>
<evidence type="ECO:0000313" key="1">
    <source>
        <dbReference type="EMBL" id="CDM60740.1"/>
    </source>
</evidence>
<evidence type="ECO:0000313" key="2">
    <source>
        <dbReference type="Proteomes" id="UP000019443"/>
    </source>
</evidence>
<organism evidence="1 2">
    <name type="scientific">Rhizobium favelukesii</name>
    <dbReference type="NCBI Taxonomy" id="348824"/>
    <lineage>
        <taxon>Bacteria</taxon>
        <taxon>Pseudomonadati</taxon>
        <taxon>Pseudomonadota</taxon>
        <taxon>Alphaproteobacteria</taxon>
        <taxon>Hyphomicrobiales</taxon>
        <taxon>Rhizobiaceae</taxon>
        <taxon>Rhizobium/Agrobacterium group</taxon>
        <taxon>Rhizobium</taxon>
    </lineage>
</organism>
<gene>
    <name evidence="1" type="ORF">LPU83_pLPU83c_0178</name>
</gene>
<geneLocation type="plasmid" evidence="1 2">
    <name>pLPU83c</name>
</geneLocation>
<dbReference type="EMBL" id="HG916854">
    <property type="protein sequence ID" value="CDM60740.1"/>
    <property type="molecule type" value="Genomic_DNA"/>
</dbReference>
<proteinExistence type="predicted"/>